<evidence type="ECO:0000313" key="4">
    <source>
        <dbReference type="Proteomes" id="UP000054466"/>
    </source>
</evidence>
<reference evidence="3 4" key="1">
    <citation type="submission" date="2015-01" db="EMBL/GenBank/DDBJ databases">
        <title>The Genome Sequence of Cladophialophora immunda CBS83496.</title>
        <authorList>
            <consortium name="The Broad Institute Genomics Platform"/>
            <person name="Cuomo C."/>
            <person name="de Hoog S."/>
            <person name="Gorbushina A."/>
            <person name="Stielow B."/>
            <person name="Teixiera M."/>
            <person name="Abouelleil A."/>
            <person name="Chapman S.B."/>
            <person name="Priest M."/>
            <person name="Young S.K."/>
            <person name="Wortman J."/>
            <person name="Nusbaum C."/>
            <person name="Birren B."/>
        </authorList>
    </citation>
    <scope>NUCLEOTIDE SEQUENCE [LARGE SCALE GENOMIC DNA]</scope>
    <source>
        <strain evidence="3 4">CBS 83496</strain>
    </source>
</reference>
<feature type="compositionally biased region" description="Polar residues" evidence="1">
    <location>
        <begin position="513"/>
        <end position="528"/>
    </location>
</feature>
<feature type="compositionally biased region" description="Low complexity" evidence="1">
    <location>
        <begin position="747"/>
        <end position="763"/>
    </location>
</feature>
<feature type="region of interest" description="Disordered" evidence="1">
    <location>
        <begin position="200"/>
        <end position="275"/>
    </location>
</feature>
<feature type="compositionally biased region" description="Basic residues" evidence="1">
    <location>
        <begin position="338"/>
        <end position="349"/>
    </location>
</feature>
<proteinExistence type="predicted"/>
<feature type="compositionally biased region" description="Polar residues" evidence="1">
    <location>
        <begin position="353"/>
        <end position="367"/>
    </location>
</feature>
<dbReference type="Gene3D" id="3.30.50.10">
    <property type="entry name" value="Erythroid Transcription Factor GATA-1, subunit A"/>
    <property type="match status" value="1"/>
</dbReference>
<evidence type="ECO:0000256" key="1">
    <source>
        <dbReference type="SAM" id="MobiDB-lite"/>
    </source>
</evidence>
<dbReference type="InterPro" id="IPR042403">
    <property type="entry name" value="Spt21/Ams2"/>
</dbReference>
<feature type="region of interest" description="Disordered" evidence="1">
    <location>
        <begin position="577"/>
        <end position="605"/>
    </location>
</feature>
<feature type="region of interest" description="Disordered" evidence="1">
    <location>
        <begin position="157"/>
        <end position="176"/>
    </location>
</feature>
<dbReference type="OrthoDB" id="3199820at2759"/>
<dbReference type="GeneID" id="27339693"/>
<dbReference type="GO" id="GO:0043565">
    <property type="term" value="F:sequence-specific DNA binding"/>
    <property type="evidence" value="ECO:0007669"/>
    <property type="project" value="InterPro"/>
</dbReference>
<dbReference type="InterPro" id="IPR000679">
    <property type="entry name" value="Znf_GATA"/>
</dbReference>
<evidence type="ECO:0000313" key="3">
    <source>
        <dbReference type="EMBL" id="KIW33669.1"/>
    </source>
</evidence>
<sequence>MATSPADGVSLRTVRLKVLYTFDSEQKDNHLARWPQSLEVQTAFIDDVNQIGVIDLRTCLEAVTTASPELTTLVDNDYTIYAYDYSEPDTPLVGQGMLSKALAGQAQSTSSDGEAMITGKISKNIMGLFSKNAQETLEVKLRFTPVNTFAQARYRSGSVSSQDGMRPQWNNGPCLQTLQRSASPIDTSGLETMQRMLSGETLHGSGSGSRPGTPTATQNLSHPMRQPGHPSRPSSRAGMRQLPEGRRESFQSGYFSGDDIGEEGPARKRAKTTKVDLPTKSNFNIERQPESLRVVASAASSLRLHRPIAVNPAAAVQPNSHNEEAARPPTPIPASKTAKPRGRPGRPRKNPPSSLAQGSQVRESSPATDVGLQPELLAVPIASPEDTRGQSVGSTPANIPSSPPVMPEFRQPAITSPVLPPVIGSSGHDSGFMSGNLEDLFGDDHLLQFDDFIVDKPEDQDANEGCQEKHRPIDQYPAVFEEGNDIEEAQSAQPGYNIMPPPLPLAPKPLSRAQSYTPVPTPRISMSSPRLAPAPIPRARQIMEEQREQQRKIALAPLVPKSDPAPRALHRAQTWAPDSDIPMSDVPGGEEAKAKAASKKKVGKEQTKARLENAIANGIMPPFCDNCGAIETPAWRRAYVKVFDCPWDDVETSLNHGECCFKEPINHNPDGSVKTFRGYKVDKRQGDEADDWEAITLCNPCGLWFHKQKCPRPASKWQKKDPKEKGKRKRNPPKPFGKTNGNSNLRSDAQSPASDDSSPGDSATEAPDAEENDTEVSHTDNVAADNGEPELPPIPRSLRANSAGPRARGLQARTRHQSGGRQVQSSPARAPGSEDIPIEIDLTPKPVRRQLFPSPDKPQIPSDSGPTSKATDSSLPAFVRRSPRLNKTRNVFAVPAAAIELGVDGKENVPPVSAVIDDGLAELFEETPADIQIPPMTPTPKRRSERILLKTPSKTPQRQFGAQLSPNAEQTPHFRTPKVKHDLHPALTALLGTVQKDVQQMTPFSRSIHEALTSDCPLDLNLTEEDKALLRDNGKRETPKKAISFDFPDLPSLKNSSPISGDQLMNFAFSEMTTDQLTSDLIDPFTNTAMTSSPPGGFFGYLDTTDMENGINSMWESLVDVNAAYHSSQSAYPDPEALTVPGTAAQGVRRSPRKQNAK</sequence>
<protein>
    <recommendedName>
        <fullName evidence="2">Ams2/SPT21 N-terminal domain-containing protein</fullName>
    </recommendedName>
</protein>
<feature type="region of interest" description="Disordered" evidence="1">
    <location>
        <begin position="313"/>
        <end position="404"/>
    </location>
</feature>
<feature type="compositionally biased region" description="Polar residues" evidence="1">
    <location>
        <begin position="210"/>
        <end position="221"/>
    </location>
</feature>
<dbReference type="PANTHER" id="PTHR39147">
    <property type="entry name" value="PROTEIN SPT21"/>
    <property type="match status" value="1"/>
</dbReference>
<feature type="region of interest" description="Disordered" evidence="1">
    <location>
        <begin position="1131"/>
        <end position="1158"/>
    </location>
</feature>
<accession>A0A0D2DD71</accession>
<feature type="region of interest" description="Disordered" evidence="1">
    <location>
        <begin position="513"/>
        <end position="532"/>
    </location>
</feature>
<feature type="domain" description="Ams2/SPT21 N-terminal" evidence="2">
    <location>
        <begin position="9"/>
        <end position="146"/>
    </location>
</feature>
<evidence type="ECO:0000259" key="2">
    <source>
        <dbReference type="Pfam" id="PF25823"/>
    </source>
</evidence>
<dbReference type="AlphaFoldDB" id="A0A0D2DD71"/>
<feature type="compositionally biased region" description="Polar residues" evidence="1">
    <location>
        <begin position="389"/>
        <end position="400"/>
    </location>
</feature>
<dbReference type="GO" id="GO:0000183">
    <property type="term" value="P:rDNA heterochromatin formation"/>
    <property type="evidence" value="ECO:0007669"/>
    <property type="project" value="TreeGrafter"/>
</dbReference>
<dbReference type="VEuPathDB" id="FungiDB:PV07_00499"/>
<feature type="region of interest" description="Disordered" evidence="1">
    <location>
        <begin position="712"/>
        <end position="881"/>
    </location>
</feature>
<dbReference type="InterPro" id="IPR013088">
    <property type="entry name" value="Znf_NHR/GATA"/>
</dbReference>
<dbReference type="Pfam" id="PF25823">
    <property type="entry name" value="Ams2-SPT21_N"/>
    <property type="match status" value="1"/>
</dbReference>
<dbReference type="Proteomes" id="UP000054466">
    <property type="component" value="Unassembled WGS sequence"/>
</dbReference>
<dbReference type="InterPro" id="IPR057725">
    <property type="entry name" value="Ams2-SPT21_N"/>
</dbReference>
<name>A0A0D2DD71_9EURO</name>
<dbReference type="GO" id="GO:0030466">
    <property type="term" value="P:silent mating-type cassette heterochromatin formation"/>
    <property type="evidence" value="ECO:0007669"/>
    <property type="project" value="TreeGrafter"/>
</dbReference>
<dbReference type="GO" id="GO:0006357">
    <property type="term" value="P:regulation of transcription by RNA polymerase II"/>
    <property type="evidence" value="ECO:0007669"/>
    <property type="project" value="TreeGrafter"/>
</dbReference>
<dbReference type="SUPFAM" id="SSF57716">
    <property type="entry name" value="Glucocorticoid receptor-like (DNA-binding domain)"/>
    <property type="match status" value="1"/>
</dbReference>
<feature type="compositionally biased region" description="Polar residues" evidence="1">
    <location>
        <begin position="861"/>
        <end position="874"/>
    </location>
</feature>
<gene>
    <name evidence="3" type="ORF">PV07_00499</name>
</gene>
<dbReference type="PANTHER" id="PTHR39147:SF1">
    <property type="entry name" value="PROTEIN SPT21"/>
    <property type="match status" value="1"/>
</dbReference>
<keyword evidence="4" id="KW-1185">Reference proteome</keyword>
<dbReference type="HOGENOM" id="CLU_001743_0_0_1"/>
<dbReference type="EMBL" id="KN847040">
    <property type="protein sequence ID" value="KIW33669.1"/>
    <property type="molecule type" value="Genomic_DNA"/>
</dbReference>
<dbReference type="CDD" id="cd00202">
    <property type="entry name" value="ZnF_GATA"/>
    <property type="match status" value="1"/>
</dbReference>
<dbReference type="RefSeq" id="XP_016253885.1">
    <property type="nucleotide sequence ID" value="XM_016386957.1"/>
</dbReference>
<dbReference type="GO" id="GO:0008270">
    <property type="term" value="F:zinc ion binding"/>
    <property type="evidence" value="ECO:0007669"/>
    <property type="project" value="InterPro"/>
</dbReference>
<organism evidence="3 4">
    <name type="scientific">Cladophialophora immunda</name>
    <dbReference type="NCBI Taxonomy" id="569365"/>
    <lineage>
        <taxon>Eukaryota</taxon>
        <taxon>Fungi</taxon>
        <taxon>Dikarya</taxon>
        <taxon>Ascomycota</taxon>
        <taxon>Pezizomycotina</taxon>
        <taxon>Eurotiomycetes</taxon>
        <taxon>Chaetothyriomycetidae</taxon>
        <taxon>Chaetothyriales</taxon>
        <taxon>Herpotrichiellaceae</taxon>
        <taxon>Cladophialophora</taxon>
    </lineage>
</organism>